<keyword evidence="8 12" id="KW-0408">Iron</keyword>
<dbReference type="PRINTS" id="PR00075">
    <property type="entry name" value="FACDDSATRASE"/>
</dbReference>
<keyword evidence="16" id="KW-1185">Reference proteome</keyword>
<keyword evidence="6 13" id="KW-1133">Transmembrane helix</keyword>
<evidence type="ECO:0000256" key="9">
    <source>
        <dbReference type="ARBA" id="ARBA00023098"/>
    </source>
</evidence>
<dbReference type="Gene3D" id="3.10.120.10">
    <property type="entry name" value="Cytochrome b5-like heme/steroid binding domain"/>
    <property type="match status" value="1"/>
</dbReference>
<keyword evidence="4 13" id="KW-0812">Transmembrane</keyword>
<dbReference type="PRINTS" id="PR00363">
    <property type="entry name" value="CYTOCHROMEB5"/>
</dbReference>
<dbReference type="GO" id="GO:0004768">
    <property type="term" value="F:stearoyl-CoA 9-desaturase activity"/>
    <property type="evidence" value="ECO:0007669"/>
    <property type="project" value="UniProtKB-UniRule"/>
</dbReference>
<keyword evidence="5 12" id="KW-0276">Fatty acid metabolism</keyword>
<dbReference type="SMART" id="SM01117">
    <property type="entry name" value="Cyt-b5"/>
    <property type="match status" value="1"/>
</dbReference>
<evidence type="ECO:0000256" key="4">
    <source>
        <dbReference type="ARBA" id="ARBA00022692"/>
    </source>
</evidence>
<evidence type="ECO:0000313" key="15">
    <source>
        <dbReference type="EMBL" id="KAA8904025.1"/>
    </source>
</evidence>
<gene>
    <name evidence="15" type="ORF">DIURU_001977</name>
</gene>
<dbReference type="PANTHER" id="PTHR11351">
    <property type="entry name" value="ACYL-COA DESATURASE"/>
    <property type="match status" value="1"/>
</dbReference>
<evidence type="ECO:0000256" key="5">
    <source>
        <dbReference type="ARBA" id="ARBA00022832"/>
    </source>
</evidence>
<dbReference type="AlphaFoldDB" id="A0A642UR91"/>
<dbReference type="GO" id="GO:0006636">
    <property type="term" value="P:unsaturated fatty acid biosynthetic process"/>
    <property type="evidence" value="ECO:0007669"/>
    <property type="project" value="UniProtKB-UniRule"/>
</dbReference>
<comment type="function">
    <text evidence="12">Stearoyl-CoA desaturase that utilizes O(2) and electrons from reduced cytochrome b5 to introduce the first double bond into saturated fatty acyl-CoA substrates.</text>
</comment>
<feature type="domain" description="Cytochrome b5 heme-binding" evidence="14">
    <location>
        <begin position="353"/>
        <end position="435"/>
    </location>
</feature>
<dbReference type="OMA" id="KSQLNWG"/>
<keyword evidence="12" id="KW-0813">Transport</keyword>
<feature type="transmembrane region" description="Helical" evidence="13">
    <location>
        <begin position="96"/>
        <end position="117"/>
    </location>
</feature>
<dbReference type="InterPro" id="IPR009160">
    <property type="entry name" value="Acyl-CoA_deSatase_haem/ster-bd"/>
</dbReference>
<dbReference type="EMBL" id="SWFT01000064">
    <property type="protein sequence ID" value="KAA8904025.1"/>
    <property type="molecule type" value="Genomic_DNA"/>
</dbReference>
<dbReference type="PIRSF" id="PIRSF000345">
    <property type="entry name" value="OLE1"/>
    <property type="match status" value="1"/>
</dbReference>
<dbReference type="InterPro" id="IPR015876">
    <property type="entry name" value="Acyl-CoA_DS"/>
</dbReference>
<dbReference type="VEuPathDB" id="FungiDB:DIURU_001977"/>
<name>A0A642UR91_DIURU</name>
<sequence length="466" mass="53237">MSGTRKVQKRKSKLRAGEIRRRKRDFLARIDYWNLVTVAILPLATIVYLVYNGLPLIPHNQTTTWCGLVYFNLTMLSFTCGYHKYFAHKSFSTSSALATFMVMVGSSIGVGSVRWWAAMHRAHHHHVDDVEKDPYSVKRGLLWAHWGWLLRKPKRGFLQEYIEHEFPLVANESDDGDVAMIELANNASRRYLLWFAVFGLIVPTMMTMFFSGDSWMNSLIYVGLLRMVVCQQAILLTESVCHSKSLHFSIPSQPFTDKNSSVNANNPLMSLLTYGQAHQNFHHEFPHDYRSTSSTLAYDPTKWCLFMLSKFGLVWDLCRTPENLIMQLRIQQQQKIINRMKSQLNWGTPISKLPIVTPQDFKRICDESVDKERIYIVIQNIIHDITPFMDQHPGGVPLLKASHGKDATKAFYGGVYGHSAAATNLLATMRIGVLSTGNEEDVWRRVAEETVVEERASRAYQSAEAA</sequence>
<dbReference type="Pfam" id="PF00173">
    <property type="entry name" value="Cyt-b5"/>
    <property type="match status" value="1"/>
</dbReference>
<evidence type="ECO:0000256" key="8">
    <source>
        <dbReference type="ARBA" id="ARBA00023004"/>
    </source>
</evidence>
<dbReference type="PANTHER" id="PTHR11351:SF31">
    <property type="entry name" value="DESATURASE 1, ISOFORM A-RELATED"/>
    <property type="match status" value="1"/>
</dbReference>
<comment type="similarity">
    <text evidence="2 12">Belongs to the fatty acid desaturase type 1 family.</text>
</comment>
<dbReference type="Pfam" id="PF00487">
    <property type="entry name" value="FA_desaturase"/>
    <property type="match status" value="1"/>
</dbReference>
<keyword evidence="12" id="KW-0349">Heme</keyword>
<protein>
    <recommendedName>
        <fullName evidence="12">Acyl-CoA desaturase</fullName>
        <ecNumber evidence="12">1.14.19.1</ecNumber>
    </recommendedName>
</protein>
<evidence type="ECO:0000256" key="13">
    <source>
        <dbReference type="SAM" id="Phobius"/>
    </source>
</evidence>
<proteinExistence type="inferred from homology"/>
<dbReference type="CDD" id="cd03505">
    <property type="entry name" value="Delta9-FADS-like"/>
    <property type="match status" value="1"/>
</dbReference>
<keyword evidence="10 13" id="KW-0472">Membrane</keyword>
<comment type="subcellular location">
    <subcellularLocation>
        <location evidence="1">Membrane</location>
        <topology evidence="1">Multi-pass membrane protein</topology>
    </subcellularLocation>
</comment>
<keyword evidence="3 12" id="KW-0444">Lipid biosynthesis</keyword>
<keyword evidence="9 12" id="KW-0443">Lipid metabolism</keyword>
<keyword evidence="12" id="KW-0249">Electron transport</keyword>
<evidence type="ECO:0000256" key="11">
    <source>
        <dbReference type="ARBA" id="ARBA00023160"/>
    </source>
</evidence>
<comment type="catalytic activity">
    <reaction evidence="12">
        <text>octadecanoyl-CoA + 2 Fe(II)-[cytochrome b5] + O2 + 2 H(+) = (9Z)-octadecenoyl-CoA + 2 Fe(III)-[cytochrome b5] + 2 H2O</text>
        <dbReference type="Rhea" id="RHEA:19721"/>
        <dbReference type="Rhea" id="RHEA-COMP:10438"/>
        <dbReference type="Rhea" id="RHEA-COMP:10439"/>
        <dbReference type="ChEBI" id="CHEBI:15377"/>
        <dbReference type="ChEBI" id="CHEBI:15378"/>
        <dbReference type="ChEBI" id="CHEBI:15379"/>
        <dbReference type="ChEBI" id="CHEBI:29033"/>
        <dbReference type="ChEBI" id="CHEBI:29034"/>
        <dbReference type="ChEBI" id="CHEBI:57387"/>
        <dbReference type="ChEBI" id="CHEBI:57394"/>
        <dbReference type="EC" id="1.14.19.1"/>
    </reaction>
</comment>
<dbReference type="GO" id="GO:0005506">
    <property type="term" value="F:iron ion binding"/>
    <property type="evidence" value="ECO:0007669"/>
    <property type="project" value="TreeGrafter"/>
</dbReference>
<keyword evidence="11 12" id="KW-0275">Fatty acid biosynthesis</keyword>
<dbReference type="Proteomes" id="UP000449547">
    <property type="component" value="Unassembled WGS sequence"/>
</dbReference>
<keyword evidence="7 12" id="KW-0560">Oxidoreductase</keyword>
<evidence type="ECO:0000259" key="14">
    <source>
        <dbReference type="PROSITE" id="PS50255"/>
    </source>
</evidence>
<reference evidence="15 16" key="1">
    <citation type="submission" date="2019-07" db="EMBL/GenBank/DDBJ databases">
        <title>Genome assembly of two rare yeast pathogens: Diutina rugosa and Trichomonascus ciferrii.</title>
        <authorList>
            <person name="Mixao V."/>
            <person name="Saus E."/>
            <person name="Hansen A."/>
            <person name="Lass-Flor C."/>
            <person name="Gabaldon T."/>
        </authorList>
    </citation>
    <scope>NUCLEOTIDE SEQUENCE [LARGE SCALE GENOMIC DNA]</scope>
    <source>
        <strain evidence="15 16">CBS 613</strain>
    </source>
</reference>
<dbReference type="InterPro" id="IPR001199">
    <property type="entry name" value="Cyt_B5-like_heme/steroid-bd"/>
</dbReference>
<dbReference type="EC" id="1.14.19.1" evidence="12"/>
<evidence type="ECO:0000256" key="1">
    <source>
        <dbReference type="ARBA" id="ARBA00004141"/>
    </source>
</evidence>
<dbReference type="GO" id="GO:0005789">
    <property type="term" value="C:endoplasmic reticulum membrane"/>
    <property type="evidence" value="ECO:0007669"/>
    <property type="project" value="TreeGrafter"/>
</dbReference>
<evidence type="ECO:0000313" key="16">
    <source>
        <dbReference type="Proteomes" id="UP000449547"/>
    </source>
</evidence>
<dbReference type="OrthoDB" id="10260134at2759"/>
<feature type="transmembrane region" description="Helical" evidence="13">
    <location>
        <begin position="30"/>
        <end position="51"/>
    </location>
</feature>
<evidence type="ECO:0000256" key="7">
    <source>
        <dbReference type="ARBA" id="ARBA00023002"/>
    </source>
</evidence>
<keyword evidence="12" id="KW-0479">Metal-binding</keyword>
<dbReference type="GeneID" id="54780628"/>
<feature type="transmembrane region" description="Helical" evidence="13">
    <location>
        <begin position="191"/>
        <end position="212"/>
    </location>
</feature>
<dbReference type="InterPro" id="IPR005804">
    <property type="entry name" value="FA_desaturase_dom"/>
</dbReference>
<accession>A0A642UR91</accession>
<evidence type="ECO:0000256" key="10">
    <source>
        <dbReference type="ARBA" id="ARBA00023136"/>
    </source>
</evidence>
<comment type="caution">
    <text evidence="15">The sequence shown here is derived from an EMBL/GenBank/DDBJ whole genome shotgun (WGS) entry which is preliminary data.</text>
</comment>
<dbReference type="InterPro" id="IPR036400">
    <property type="entry name" value="Cyt_B5-like_heme/steroid_sf"/>
</dbReference>
<evidence type="ECO:0000256" key="3">
    <source>
        <dbReference type="ARBA" id="ARBA00022516"/>
    </source>
</evidence>
<dbReference type="PROSITE" id="PS50255">
    <property type="entry name" value="CYTOCHROME_B5_2"/>
    <property type="match status" value="1"/>
</dbReference>
<dbReference type="RefSeq" id="XP_034013110.1">
    <property type="nucleotide sequence ID" value="XM_034154577.1"/>
</dbReference>
<evidence type="ECO:0000256" key="12">
    <source>
        <dbReference type="PIRNR" id="PIRNR000345"/>
    </source>
</evidence>
<evidence type="ECO:0000256" key="2">
    <source>
        <dbReference type="ARBA" id="ARBA00009295"/>
    </source>
</evidence>
<dbReference type="SUPFAM" id="SSF55856">
    <property type="entry name" value="Cytochrome b5-like heme/steroid binding domain"/>
    <property type="match status" value="1"/>
</dbReference>
<organism evidence="15 16">
    <name type="scientific">Diutina rugosa</name>
    <name type="common">Yeast</name>
    <name type="synonym">Candida rugosa</name>
    <dbReference type="NCBI Taxonomy" id="5481"/>
    <lineage>
        <taxon>Eukaryota</taxon>
        <taxon>Fungi</taxon>
        <taxon>Dikarya</taxon>
        <taxon>Ascomycota</taxon>
        <taxon>Saccharomycotina</taxon>
        <taxon>Pichiomycetes</taxon>
        <taxon>Debaryomycetaceae</taxon>
        <taxon>Diutina</taxon>
    </lineage>
</organism>
<comment type="cofactor">
    <cofactor evidence="12">
        <name>Fe(2+)</name>
        <dbReference type="ChEBI" id="CHEBI:29033"/>
    </cofactor>
    <text evidence="12">Expected to bind 2 Fe(2+) ions per subunit.</text>
</comment>
<evidence type="ECO:0000256" key="6">
    <source>
        <dbReference type="ARBA" id="ARBA00022989"/>
    </source>
</evidence>